<proteinExistence type="predicted"/>
<reference evidence="7" key="5">
    <citation type="submission" date="2023-07" db="EMBL/GenBank/DDBJ databases">
        <title>A gut symbiont ubiquitin homologue binds and inactivates peptidyl-prolyl isomerase to mediate the interbacterial arms race in the human gut.</title>
        <authorList>
            <person name="Jiang K."/>
            <person name="Li W."/>
            <person name="Tong M."/>
            <person name="Xu J."/>
            <person name="Chen Z."/>
            <person name="Yang Y."/>
            <person name="Zang Y."/>
            <person name="Jiao X."/>
            <person name="Liu C."/>
            <person name="Lim B."/>
            <person name="Jiang X."/>
            <person name="Wang J."/>
            <person name="Wu D."/>
            <person name="Wang M."/>
            <person name="Liu S.-J."/>
            <person name="Shao F."/>
            <person name="Gao X."/>
        </authorList>
    </citation>
    <scope>NUCLEOTIDE SEQUENCE [LARGE SCALE GENOMIC DNA]</scope>
    <source>
        <strain evidence="7">GS077</strain>
    </source>
</reference>
<reference evidence="2" key="7">
    <citation type="submission" date="2024-03" db="EMBL/GenBank/DDBJ databases">
        <title>A gut symbiont ubiquitin homologue binds and inactivates peptidyl-prolyl isomerase to mediate the interbacterial arms race in the human gut.</title>
        <authorList>
            <person name="Jiang K."/>
            <person name="Li W."/>
            <person name="Tong M."/>
            <person name="Xu J."/>
            <person name="Chen Z."/>
            <person name="Yang Y."/>
            <person name="Zang Y."/>
            <person name="Jiao X."/>
            <person name="Liu C."/>
            <person name="Lim B."/>
            <person name="Jiang X."/>
            <person name="Wang J."/>
            <person name="Wu D."/>
            <person name="Wang M."/>
            <person name="Liu S.-J."/>
            <person name="Shao F."/>
            <person name="Gao X."/>
        </authorList>
    </citation>
    <scope>NUCLEOTIDE SEQUENCE</scope>
    <source>
        <strain evidence="2">GS077</strain>
    </source>
</reference>
<dbReference type="Proteomes" id="UP001258434">
    <property type="component" value="Unassembled WGS sequence"/>
</dbReference>
<evidence type="ECO:0000313" key="1">
    <source>
        <dbReference type="EMBL" id="KFX73868.1"/>
    </source>
</evidence>
<dbReference type="EMBL" id="VOHV01000008">
    <property type="protein sequence ID" value="TWV39639.1"/>
    <property type="molecule type" value="Genomic_DNA"/>
</dbReference>
<evidence type="ECO:0000313" key="3">
    <source>
        <dbReference type="EMBL" id="TWV39639.1"/>
    </source>
</evidence>
<dbReference type="EMBL" id="JAVFHL010000002">
    <property type="protein sequence ID" value="MDT6978093.1"/>
    <property type="molecule type" value="Genomic_DNA"/>
</dbReference>
<reference evidence="2 7" key="6">
    <citation type="submission" date="2023-08" db="EMBL/GenBank/DDBJ databases">
        <authorList>
            <person name="Du M."/>
            <person name="Liu C."/>
            <person name="Liu S.-J."/>
        </authorList>
    </citation>
    <scope>NUCLEOTIDE SEQUENCE [LARGE SCALE GENOMIC DNA]</scope>
    <source>
        <strain evidence="2 7">GS077</strain>
    </source>
</reference>
<evidence type="ECO:0000313" key="4">
    <source>
        <dbReference type="EMBL" id="TWV46788.1"/>
    </source>
</evidence>
<dbReference type="Proteomes" id="UP000315444">
    <property type="component" value="Unassembled WGS sequence"/>
</dbReference>
<dbReference type="RefSeq" id="WP_005789492.1">
    <property type="nucleotide sequence ID" value="NZ_CAEUHN010000012.1"/>
</dbReference>
<accession>F7LUB0</accession>
<evidence type="ECO:0000313" key="6">
    <source>
        <dbReference type="Proteomes" id="UP000319026"/>
    </source>
</evidence>
<protein>
    <submittedName>
        <fullName evidence="1">Uncharacterized protein</fullName>
    </submittedName>
</protein>
<sequence length="73" mass="8280">MATIRETILKVKPGKQKIIPLSEVEVTGYRQEAHEINKELREKGVVAPGGKNVYTISKNKYTNSMYIVNNMTK</sequence>
<name>A0A0I9S7F8_BACFG</name>
<dbReference type="EMBL" id="VOHT01000008">
    <property type="protein sequence ID" value="TWV46788.1"/>
    <property type="molecule type" value="Genomic_DNA"/>
</dbReference>
<dbReference type="EMBL" id="JMZZ02000156">
    <property type="protein sequence ID" value="KFX73868.1"/>
    <property type="molecule type" value="Genomic_DNA"/>
</dbReference>
<reference evidence="3 5" key="3">
    <citation type="submission" date="2019-07" db="EMBL/GenBank/DDBJ databases">
        <title>Genome sequencing of Bacteroides fragilis.</title>
        <authorList>
            <person name="Galasyn E.V."/>
            <person name="Ruoff K.L."/>
            <person name="Price C.E."/>
            <person name="Valls R.A."/>
            <person name="O'Toole G.A."/>
        </authorList>
    </citation>
    <scope>NUCLEOTIDE SEQUENCE [LARGE SCALE GENOMIC DNA]</scope>
    <source>
        <strain evidence="3 5">AD135F_1B</strain>
    </source>
</reference>
<reference evidence="1" key="2">
    <citation type="submission" date="2014-07" db="EMBL/GenBank/DDBJ databases">
        <title>Genetics and epidemiology of antimicrobial resistance in B. fragilis group.</title>
        <authorList>
            <person name="Sydenham T.V."/>
            <person name="Hasman H."/>
            <person name="Kemp M."/>
            <person name="Justesen U.S."/>
        </authorList>
    </citation>
    <scope>NUCLEOTIDE SEQUENCE [LARGE SCALE GENOMIC DNA]</scope>
    <source>
        <strain evidence="1">DCMOUH0018B</strain>
    </source>
</reference>
<accession>A0A0I9S7F8</accession>
<evidence type="ECO:0000313" key="2">
    <source>
        <dbReference type="EMBL" id="MDT6978093.1"/>
    </source>
</evidence>
<comment type="caution">
    <text evidence="1">The sequence shown here is derived from an EMBL/GenBank/DDBJ whole genome shotgun (WGS) entry which is preliminary data.</text>
</comment>
<gene>
    <name evidence="2" type="ORF">BFGS077_003405</name>
    <name evidence="1" type="ORF">EE52_0215660</name>
    <name evidence="4" type="ORF">FSA03_18130</name>
    <name evidence="3" type="ORF">FSA06_17540</name>
</gene>
<dbReference type="AlphaFoldDB" id="A0A0I9S7F8"/>
<reference evidence="1" key="1">
    <citation type="book" date="2014" name="THE 24TH EUROPEAN CONGRESS OF CLINICAL MICROBIOLOGY AND INFECTIOUS DISEASES" publisher="ECCMID 2014" city="Barcelona, Spain">
        <title>Identification of resistance genes in three multidrug-resistant Bacteroides fragilis isolates by whole genome sequencing.</title>
        <editorList>
            <person name="Unknown"/>
            <person name="A."/>
        </editorList>
        <authorList>
            <person name="Sydenham T.V."/>
            <person name="Hasman H."/>
            <person name="Wang M."/>
            <person name="Soki J."/>
            <person name="Nagy E."/>
            <person name="Justesen U.S."/>
        </authorList>
    </citation>
    <scope>NUCLEOTIDE SEQUENCE</scope>
    <source>
        <strain evidence="1">DCMOUH0018B</strain>
    </source>
</reference>
<dbReference type="PATRIC" id="fig|817.53.peg.3233"/>
<organism evidence="1">
    <name type="scientific">Bacteroides fragilis</name>
    <dbReference type="NCBI Taxonomy" id="817"/>
    <lineage>
        <taxon>Bacteria</taxon>
        <taxon>Pseudomonadati</taxon>
        <taxon>Bacteroidota</taxon>
        <taxon>Bacteroidia</taxon>
        <taxon>Bacteroidales</taxon>
        <taxon>Bacteroidaceae</taxon>
        <taxon>Bacteroides</taxon>
    </lineage>
</organism>
<evidence type="ECO:0000313" key="7">
    <source>
        <dbReference type="Proteomes" id="UP001258434"/>
    </source>
</evidence>
<reference evidence="4 6" key="4">
    <citation type="submission" date="2019-07" db="EMBL/GenBank/DDBJ databases">
        <title>Genome Sequencing of Bacteroides fragilis.</title>
        <authorList>
            <person name="Pinto K.M."/>
            <person name="Ruoff K.L."/>
            <person name="Price C.E."/>
            <person name="Valls R.A."/>
            <person name="O'Toole G.A."/>
        </authorList>
    </citation>
    <scope>NUCLEOTIDE SEQUENCE [LARGE SCALE GENOMIC DNA]</scope>
    <source>
        <strain evidence="4 6">AD135F_3B</strain>
    </source>
</reference>
<evidence type="ECO:0000313" key="5">
    <source>
        <dbReference type="Proteomes" id="UP000315444"/>
    </source>
</evidence>
<dbReference type="Proteomes" id="UP000319026">
    <property type="component" value="Unassembled WGS sequence"/>
</dbReference>